<keyword evidence="3" id="KW-1185">Reference proteome</keyword>
<dbReference type="RefSeq" id="WP_076701408.1">
    <property type="nucleotide sequence ID" value="NZ_MRDE01000010.1"/>
</dbReference>
<dbReference type="AlphaFoldDB" id="A0A1R1LKU6"/>
<keyword evidence="1" id="KW-0472">Membrane</keyword>
<reference evidence="2 3" key="1">
    <citation type="submission" date="2016-12" db="EMBL/GenBank/DDBJ databases">
        <title>Draft genome of Tersicoccus phoenicis 1P05MA.</title>
        <authorList>
            <person name="Nakajima Y."/>
            <person name="Yoshizawa S."/>
            <person name="Nakamura K."/>
            <person name="Ogura Y."/>
            <person name="Hayashi T."/>
            <person name="Kogure K."/>
        </authorList>
    </citation>
    <scope>NUCLEOTIDE SEQUENCE [LARGE SCALE GENOMIC DNA]</scope>
    <source>
        <strain evidence="2 3">1p05MA</strain>
    </source>
</reference>
<dbReference type="PANTHER" id="PTHR40078">
    <property type="entry name" value="INTEGRAL MEMBRANE PROTEIN-RELATED"/>
    <property type="match status" value="1"/>
</dbReference>
<dbReference type="PANTHER" id="PTHR40078:SF1">
    <property type="entry name" value="INTEGRAL MEMBRANE PROTEIN"/>
    <property type="match status" value="1"/>
</dbReference>
<dbReference type="STRING" id="554083.BKD30_02210"/>
<proteinExistence type="predicted"/>
<evidence type="ECO:0000313" key="3">
    <source>
        <dbReference type="Proteomes" id="UP000187085"/>
    </source>
</evidence>
<sequence length="195" mass="20376">MAKRRRVALLLSGLALYGMAIGLMIRSELGASPWDVLAQGVSRRVGFSFGIATVLISALVLLCWIPLRVRPGWGTLANAVLVGLAADGTLLVVAPTGQWAQRTGLLLTGIVLLAFATAVYLRPGLGPGPRDGLFTGLVRRTGSPVWAVRGSIEISVLLVGWLLGGTVGIGTLLFAAAIGPLVHLFLRGLRVDVGH</sequence>
<name>A0A1R1LKU6_9MICC</name>
<feature type="transmembrane region" description="Helical" evidence="1">
    <location>
        <begin position="45"/>
        <end position="67"/>
    </location>
</feature>
<dbReference type="EMBL" id="MRDE01000010">
    <property type="protein sequence ID" value="OMH28168.1"/>
    <property type="molecule type" value="Genomic_DNA"/>
</dbReference>
<feature type="transmembrane region" description="Helical" evidence="1">
    <location>
        <begin position="79"/>
        <end position="99"/>
    </location>
</feature>
<dbReference type="InterPro" id="IPR038750">
    <property type="entry name" value="YczE/YyaS-like"/>
</dbReference>
<protein>
    <recommendedName>
        <fullName evidence="4">Membrane protein YczE</fullName>
    </recommendedName>
</protein>
<evidence type="ECO:0000256" key="1">
    <source>
        <dbReference type="SAM" id="Phobius"/>
    </source>
</evidence>
<keyword evidence="1" id="KW-0812">Transmembrane</keyword>
<organism evidence="2 3">
    <name type="scientific">Tersicoccus phoenicis</name>
    <dbReference type="NCBI Taxonomy" id="554083"/>
    <lineage>
        <taxon>Bacteria</taxon>
        <taxon>Bacillati</taxon>
        <taxon>Actinomycetota</taxon>
        <taxon>Actinomycetes</taxon>
        <taxon>Micrococcales</taxon>
        <taxon>Micrococcaceae</taxon>
        <taxon>Tersicoccus</taxon>
    </lineage>
</organism>
<feature type="transmembrane region" description="Helical" evidence="1">
    <location>
        <begin position="7"/>
        <end position="25"/>
    </location>
</feature>
<dbReference type="Pfam" id="PF19700">
    <property type="entry name" value="DUF6198"/>
    <property type="match status" value="1"/>
</dbReference>
<accession>A0A1R1LKU6</accession>
<keyword evidence="1" id="KW-1133">Transmembrane helix</keyword>
<dbReference type="OrthoDB" id="154912at2"/>
<feature type="transmembrane region" description="Helical" evidence="1">
    <location>
        <begin position="105"/>
        <end position="125"/>
    </location>
</feature>
<comment type="caution">
    <text evidence="2">The sequence shown here is derived from an EMBL/GenBank/DDBJ whole genome shotgun (WGS) entry which is preliminary data.</text>
</comment>
<gene>
    <name evidence="2" type="ORF">BKD30_02210</name>
</gene>
<evidence type="ECO:0008006" key="4">
    <source>
        <dbReference type="Google" id="ProtNLM"/>
    </source>
</evidence>
<evidence type="ECO:0000313" key="2">
    <source>
        <dbReference type="EMBL" id="OMH28168.1"/>
    </source>
</evidence>
<dbReference type="Proteomes" id="UP000187085">
    <property type="component" value="Unassembled WGS sequence"/>
</dbReference>